<feature type="domain" description="Peptidase M6-like" evidence="3">
    <location>
        <begin position="177"/>
        <end position="354"/>
    </location>
</feature>
<sequence>MKRVFLICMAALMSLSMLKAAPAYNRPIEFKQADGTTITVYLRGDERVHWAESLDGYTLLNQDGQLYYAVLDESGNMVPSTVKAHAQADRTEAEAMFVRKISKGLRYSASQIESRMAKWKAPADAAAKTGKKEILTDTVVRKIPVILVNFQNVKMVTPKESYDSLITMQGYQAHGCAGSFVDYFLDNSRGLFHFEPDVYGPVDLPYTRYYYGNNDMYGNDQNAAQMIEDACRLADSLYDVDFSQYDADGDGAVDGMHIIYAGQGEETTLQGEAVWAHQGFLDRSLTLDGVDMWMYACSGELSHENDFAYIGALVHEMSHVLRLPDLYDCDYDGSGGVSVDPGEFDIMAYGTYNNGGKTPPLHNAWCRSELGWLERQSLEDSCVIEMKNVEEATKAFVIESPTEGEYFVLDYRGGESRWDTAIPGYGLLIYAINENVPGFGYDLNQTNNNPARRGFYIKQADGGNNSRAEMGPETPYPTADNTEFTDQSSPNSRTTTGAWTQKPVTEIAWMDSSAGITFLFMGGGDSIYDNLGHVRAVPGDTTGGGDDTTSVARLEEMESVKVWPNPVSSSFTVSAQEALSYVALYNLQGQMCLRREAHGAESLEVSVSALPDGFYVVEVVSLDGRRSFRGKLLKQL</sequence>
<dbReference type="GO" id="GO:0008237">
    <property type="term" value="F:metallopeptidase activity"/>
    <property type="evidence" value="ECO:0007669"/>
    <property type="project" value="UniProtKB-KW"/>
</dbReference>
<evidence type="ECO:0000259" key="4">
    <source>
        <dbReference type="Pfam" id="PF18962"/>
    </source>
</evidence>
<keyword evidence="2" id="KW-0732">Signal</keyword>
<keyword evidence="5" id="KW-0645">Protease</keyword>
<keyword evidence="5" id="KW-0482">Metalloprotease</keyword>
<evidence type="ECO:0000256" key="2">
    <source>
        <dbReference type="SAM" id="SignalP"/>
    </source>
</evidence>
<dbReference type="Pfam" id="PF05547">
    <property type="entry name" value="Peptidase_M6"/>
    <property type="match status" value="1"/>
</dbReference>
<protein>
    <submittedName>
        <fullName evidence="5">M6 family metalloprotease domain-containing protein</fullName>
    </submittedName>
</protein>
<dbReference type="Pfam" id="PF18962">
    <property type="entry name" value="Por_Secre_tail"/>
    <property type="match status" value="1"/>
</dbReference>
<proteinExistence type="predicted"/>
<feature type="region of interest" description="Disordered" evidence="1">
    <location>
        <begin position="459"/>
        <end position="497"/>
    </location>
</feature>
<feature type="signal peptide" evidence="2">
    <location>
        <begin position="1"/>
        <end position="20"/>
    </location>
</feature>
<feature type="compositionally biased region" description="Polar residues" evidence="1">
    <location>
        <begin position="479"/>
        <end position="497"/>
    </location>
</feature>
<dbReference type="PANTHER" id="PTHR41775:SF1">
    <property type="entry name" value="PEPTIDASE M6-LIKE DOMAIN-CONTAINING PROTEIN"/>
    <property type="match status" value="1"/>
</dbReference>
<feature type="domain" description="Secretion system C-terminal sorting" evidence="4">
    <location>
        <begin position="562"/>
        <end position="621"/>
    </location>
</feature>
<accession>A0A9D9H1D5</accession>
<evidence type="ECO:0000259" key="3">
    <source>
        <dbReference type="Pfam" id="PF05547"/>
    </source>
</evidence>
<dbReference type="InterPro" id="IPR026444">
    <property type="entry name" value="Secre_tail"/>
</dbReference>
<dbReference type="EMBL" id="JADIMZ010000060">
    <property type="protein sequence ID" value="MBO8432454.1"/>
    <property type="molecule type" value="Genomic_DNA"/>
</dbReference>
<dbReference type="GO" id="GO:0006508">
    <property type="term" value="P:proteolysis"/>
    <property type="evidence" value="ECO:0007669"/>
    <property type="project" value="InterPro"/>
</dbReference>
<dbReference type="Proteomes" id="UP000823612">
    <property type="component" value="Unassembled WGS sequence"/>
</dbReference>
<dbReference type="PANTHER" id="PTHR41775">
    <property type="entry name" value="SECRETED PROTEIN-RELATED"/>
    <property type="match status" value="1"/>
</dbReference>
<organism evidence="5 6">
    <name type="scientific">Candidatus Pullibacteroides excrementavium</name>
    <dbReference type="NCBI Taxonomy" id="2840905"/>
    <lineage>
        <taxon>Bacteria</taxon>
        <taxon>Pseudomonadati</taxon>
        <taxon>Bacteroidota</taxon>
        <taxon>Bacteroidia</taxon>
        <taxon>Bacteroidales</taxon>
        <taxon>Candidatus Pullibacteroides</taxon>
    </lineage>
</organism>
<feature type="chain" id="PRO_5038428272" evidence="2">
    <location>
        <begin position="21"/>
        <end position="636"/>
    </location>
</feature>
<reference evidence="5" key="1">
    <citation type="submission" date="2020-10" db="EMBL/GenBank/DDBJ databases">
        <authorList>
            <person name="Gilroy R."/>
        </authorList>
    </citation>
    <scope>NUCLEOTIDE SEQUENCE</scope>
    <source>
        <strain evidence="5">2889</strain>
    </source>
</reference>
<name>A0A9D9H1D5_9BACT</name>
<dbReference type="AlphaFoldDB" id="A0A9D9H1D5"/>
<gene>
    <name evidence="5" type="ORF">IAB08_04065</name>
</gene>
<evidence type="ECO:0000256" key="1">
    <source>
        <dbReference type="SAM" id="MobiDB-lite"/>
    </source>
</evidence>
<reference evidence="5" key="2">
    <citation type="journal article" date="2021" name="PeerJ">
        <title>Extensive microbial diversity within the chicken gut microbiome revealed by metagenomics and culture.</title>
        <authorList>
            <person name="Gilroy R."/>
            <person name="Ravi A."/>
            <person name="Getino M."/>
            <person name="Pursley I."/>
            <person name="Horton D.L."/>
            <person name="Alikhan N.F."/>
            <person name="Baker D."/>
            <person name="Gharbi K."/>
            <person name="Hall N."/>
            <person name="Watson M."/>
            <person name="Adriaenssens E.M."/>
            <person name="Foster-Nyarko E."/>
            <person name="Jarju S."/>
            <person name="Secka A."/>
            <person name="Antonio M."/>
            <person name="Oren A."/>
            <person name="Chaudhuri R.R."/>
            <person name="La Ragione R."/>
            <person name="Hildebrand F."/>
            <person name="Pallen M.J."/>
        </authorList>
    </citation>
    <scope>NUCLEOTIDE SEQUENCE</scope>
    <source>
        <strain evidence="5">2889</strain>
    </source>
</reference>
<dbReference type="NCBIfam" id="TIGR04183">
    <property type="entry name" value="Por_Secre_tail"/>
    <property type="match status" value="1"/>
</dbReference>
<evidence type="ECO:0000313" key="5">
    <source>
        <dbReference type="EMBL" id="MBO8432454.1"/>
    </source>
</evidence>
<comment type="caution">
    <text evidence="5">The sequence shown here is derived from an EMBL/GenBank/DDBJ whole genome shotgun (WGS) entry which is preliminary data.</text>
</comment>
<keyword evidence="5" id="KW-0378">Hydrolase</keyword>
<dbReference type="NCBIfam" id="TIGR03296">
    <property type="entry name" value="M6dom_TIGR03296"/>
    <property type="match status" value="1"/>
</dbReference>
<evidence type="ECO:0000313" key="6">
    <source>
        <dbReference type="Proteomes" id="UP000823612"/>
    </source>
</evidence>
<dbReference type="InterPro" id="IPR008757">
    <property type="entry name" value="Peptidase_M6-like_domain"/>
</dbReference>